<sequence>MKNTLALSLLLAAALAQTPARAQAPKWPAITQQAKPWTRWWWEGSAVNQQDLTRLMTQYQQAGLGGLEITTIYGVKGAESQFIDFLSPKWVDMLAYTLSEAQRLGLGIDVAQASGWPFGGPWVSPDDACKYVTYRTYEVPGGGQLAEPVRYLQKPMMRAVGPPLDVKTMQQPVARNPDLQLHAFDQVRFEKPLPLQTLMAYSAKGQAVDLTGKVGADGKLSWTAPAGSGWTLYALFQGWHGKQVERAGPGGEGDVIDHLSKTATDNYLRHFDQAFKGRDLKAVRAFFNDSYEVDDAQGEANWTPQLLTEFQRRRGYDLRQHLPALLGKAPDDEQNRRVLSDYRETVSELLLENYTRTWRDWARTHDALIRNQAHGSPANILDLYAVTDIPETEGEDLLRIKFASSAAHVTGKPLTSAETATWENDHFLSSLSDVKKAVDRMLLGGVNHIFYHGTNYSPQAAAWPGWLFYAAVHFNPNNSFWPDFGQLNRYAAHCQSFLQAGQPAHDVLLYLPTYDSFARPNKQPAPADVDRAKLLLQHYDGIDHGFKGLPVAQTGEELLRRGYGFDFISDRQVQQLKGRGAALQTGGTSYRTIVVPAARLVPLATLAQLVQLARGGATVVFQGGLPTDVNGLGNLDARRAAFQKLLGQIKLGAASNGVQKAAVGKGTVLVGADVEPLLAAAGVRRETMVDTGLEFIRRRHAQGHYYFVTNWSGKAVDGWVPLHTAAKAVALYNPLTEKLGMAGLRPGAQGTPEVYLQLAPGESCILETNEAPVSAPAYAYLRPAGAAQPLAGPWSVRFVAGGPTLPAPAETRALTSWTAFSDAARAFSGTAAYTTTFAAPAGAAPDGWLLDLGRVAQSARVQLNGQDLGTLIGPTYQMFIPREQLKASNTLTVLVSNGMANRIIDLDKRGVEYRHFYNVNLAAKLKENRDDKGLFTAARWEPRESGLLGPVTLTPTTARAEKLQ</sequence>
<dbReference type="Proteomes" id="UP000248553">
    <property type="component" value="Unassembled WGS sequence"/>
</dbReference>
<dbReference type="PANTHER" id="PTHR36848">
    <property type="entry name" value="DNA-BINDING PROTEIN (PUTATIVE SECRETED PROTEIN)-RELATED"/>
    <property type="match status" value="1"/>
</dbReference>
<evidence type="ECO:0000313" key="3">
    <source>
        <dbReference type="Proteomes" id="UP000248553"/>
    </source>
</evidence>
<gene>
    <name evidence="2" type="ORF">DLM85_07400</name>
</gene>
<evidence type="ECO:0000256" key="1">
    <source>
        <dbReference type="SAM" id="SignalP"/>
    </source>
</evidence>
<name>A0A328BU26_9BACT</name>
<dbReference type="OrthoDB" id="9761519at2"/>
<dbReference type="InterPro" id="IPR053161">
    <property type="entry name" value="Ulvan_degrading_GH"/>
</dbReference>
<comment type="caution">
    <text evidence="2">The sequence shown here is derived from an EMBL/GenBank/DDBJ whole genome shotgun (WGS) entry which is preliminary data.</text>
</comment>
<reference evidence="3" key="1">
    <citation type="submission" date="2018-05" db="EMBL/GenBank/DDBJ databases">
        <authorList>
            <person name="Nie L."/>
        </authorList>
    </citation>
    <scope>NUCLEOTIDE SEQUENCE [LARGE SCALE GENOMIC DNA]</scope>
    <source>
        <strain evidence="3">NL</strain>
    </source>
</reference>
<dbReference type="AlphaFoldDB" id="A0A328BU26"/>
<dbReference type="SUPFAM" id="SSF49785">
    <property type="entry name" value="Galactose-binding domain-like"/>
    <property type="match status" value="1"/>
</dbReference>
<dbReference type="EMBL" id="QHKM01000001">
    <property type="protein sequence ID" value="RAK70647.1"/>
    <property type="molecule type" value="Genomic_DNA"/>
</dbReference>
<protein>
    <submittedName>
        <fullName evidence="2">Glycoside hydrolase family 2 protein</fullName>
    </submittedName>
</protein>
<dbReference type="Gene3D" id="2.60.120.260">
    <property type="entry name" value="Galactose-binding domain-like"/>
    <property type="match status" value="1"/>
</dbReference>
<feature type="signal peptide" evidence="1">
    <location>
        <begin position="1"/>
        <end position="22"/>
    </location>
</feature>
<evidence type="ECO:0000313" key="2">
    <source>
        <dbReference type="EMBL" id="RAK70647.1"/>
    </source>
</evidence>
<dbReference type="InterPro" id="IPR008979">
    <property type="entry name" value="Galactose-bd-like_sf"/>
</dbReference>
<keyword evidence="3" id="KW-1185">Reference proteome</keyword>
<dbReference type="RefSeq" id="WP_111477397.1">
    <property type="nucleotide sequence ID" value="NZ_QHKM01000001.1"/>
</dbReference>
<keyword evidence="1" id="KW-0732">Signal</keyword>
<dbReference type="GO" id="GO:0016787">
    <property type="term" value="F:hydrolase activity"/>
    <property type="evidence" value="ECO:0007669"/>
    <property type="project" value="UniProtKB-KW"/>
</dbReference>
<organism evidence="2 3">
    <name type="scientific">Hymenobacter edaphi</name>
    <dbReference type="NCBI Taxonomy" id="2211146"/>
    <lineage>
        <taxon>Bacteria</taxon>
        <taxon>Pseudomonadati</taxon>
        <taxon>Bacteroidota</taxon>
        <taxon>Cytophagia</taxon>
        <taxon>Cytophagales</taxon>
        <taxon>Hymenobacteraceae</taxon>
        <taxon>Hymenobacter</taxon>
    </lineage>
</organism>
<dbReference type="CDD" id="cd03143">
    <property type="entry name" value="A4_beta-galactosidase_middle_domain"/>
    <property type="match status" value="1"/>
</dbReference>
<dbReference type="PANTHER" id="PTHR36848:SF2">
    <property type="entry name" value="SECRETED PROTEIN"/>
    <property type="match status" value="1"/>
</dbReference>
<feature type="chain" id="PRO_5016279432" evidence="1">
    <location>
        <begin position="23"/>
        <end position="964"/>
    </location>
</feature>
<accession>A0A328BU26</accession>
<dbReference type="NCBIfam" id="NF045579">
    <property type="entry name" value="rhamnoside_JR"/>
    <property type="match status" value="1"/>
</dbReference>
<keyword evidence="2" id="KW-0378">Hydrolase</keyword>
<dbReference type="Pfam" id="PF17132">
    <property type="entry name" value="Glyco_hydro_106"/>
    <property type="match status" value="3"/>
</dbReference>
<proteinExistence type="predicted"/>